<dbReference type="EMBL" id="JYDL01000081">
    <property type="protein sequence ID" value="KRX17833.1"/>
    <property type="molecule type" value="Genomic_DNA"/>
</dbReference>
<dbReference type="OrthoDB" id="69641at2759"/>
<keyword evidence="3" id="KW-1185">Reference proteome</keyword>
<organism evidence="2 3">
    <name type="scientific">Trichinella nelsoni</name>
    <dbReference type="NCBI Taxonomy" id="6336"/>
    <lineage>
        <taxon>Eukaryota</taxon>
        <taxon>Metazoa</taxon>
        <taxon>Ecdysozoa</taxon>
        <taxon>Nematoda</taxon>
        <taxon>Enoplea</taxon>
        <taxon>Dorylaimia</taxon>
        <taxon>Trichinellida</taxon>
        <taxon>Trichinellidae</taxon>
        <taxon>Trichinella</taxon>
    </lineage>
</organism>
<dbReference type="AlphaFoldDB" id="A0A0V0RTM7"/>
<feature type="region of interest" description="Disordered" evidence="1">
    <location>
        <begin position="1"/>
        <end position="26"/>
    </location>
</feature>
<evidence type="ECO:0000313" key="3">
    <source>
        <dbReference type="Proteomes" id="UP000054630"/>
    </source>
</evidence>
<sequence>MGNQLRTNHTGLKIDKDSTRHMTASPSFTEKCGERVVCDSETSVCGHLTVRLNAMLQAVQLPTSIANLHSCLTDVNADYFALKNIRPLLIRLTS</sequence>
<proteinExistence type="predicted"/>
<protein>
    <submittedName>
        <fullName evidence="2">Uncharacterized protein</fullName>
    </submittedName>
</protein>
<evidence type="ECO:0000256" key="1">
    <source>
        <dbReference type="SAM" id="MobiDB-lite"/>
    </source>
</evidence>
<name>A0A0V0RTM7_9BILA</name>
<accession>A0A0V0RTM7</accession>
<reference evidence="2 3" key="1">
    <citation type="submission" date="2015-01" db="EMBL/GenBank/DDBJ databases">
        <title>Evolution of Trichinella species and genotypes.</title>
        <authorList>
            <person name="Korhonen P.K."/>
            <person name="Edoardo P."/>
            <person name="Giuseppe L.R."/>
            <person name="Gasser R.B."/>
        </authorList>
    </citation>
    <scope>NUCLEOTIDE SEQUENCE [LARGE SCALE GENOMIC DNA]</scope>
    <source>
        <strain evidence="2">ISS37</strain>
    </source>
</reference>
<dbReference type="STRING" id="6336.A0A0V0RTM7"/>
<feature type="compositionally biased region" description="Polar residues" evidence="1">
    <location>
        <begin position="1"/>
        <end position="10"/>
    </location>
</feature>
<gene>
    <name evidence="2" type="ORF">T07_3440</name>
</gene>
<dbReference type="Proteomes" id="UP000054630">
    <property type="component" value="Unassembled WGS sequence"/>
</dbReference>
<comment type="caution">
    <text evidence="2">The sequence shown here is derived from an EMBL/GenBank/DDBJ whole genome shotgun (WGS) entry which is preliminary data.</text>
</comment>
<evidence type="ECO:0000313" key="2">
    <source>
        <dbReference type="EMBL" id="KRX17833.1"/>
    </source>
</evidence>